<reference evidence="1 2" key="1">
    <citation type="submission" date="2024-10" db="EMBL/GenBank/DDBJ databases">
        <title>The Natural Products Discovery Center: Release of the First 8490 Sequenced Strains for Exploring Actinobacteria Biosynthetic Diversity.</title>
        <authorList>
            <person name="Kalkreuter E."/>
            <person name="Kautsar S.A."/>
            <person name="Yang D."/>
            <person name="Bader C.D."/>
            <person name="Teijaro C.N."/>
            <person name="Fluegel L."/>
            <person name="Davis C.M."/>
            <person name="Simpson J.R."/>
            <person name="Lauterbach L."/>
            <person name="Steele A.D."/>
            <person name="Gui C."/>
            <person name="Meng S."/>
            <person name="Li G."/>
            <person name="Viehrig K."/>
            <person name="Ye F."/>
            <person name="Su P."/>
            <person name="Kiefer A.F."/>
            <person name="Nichols A."/>
            <person name="Cepeda A.J."/>
            <person name="Yan W."/>
            <person name="Fan B."/>
            <person name="Jiang Y."/>
            <person name="Adhikari A."/>
            <person name="Zheng C.-J."/>
            <person name="Schuster L."/>
            <person name="Cowan T.M."/>
            <person name="Smanski M.J."/>
            <person name="Chevrette M.G."/>
            <person name="De Carvalho L.P.S."/>
            <person name="Shen B."/>
        </authorList>
    </citation>
    <scope>NUCLEOTIDE SEQUENCE [LARGE SCALE GENOMIC DNA]</scope>
    <source>
        <strain evidence="1 2">NPDC087045</strain>
    </source>
</reference>
<sequence length="76" mass="8460">MAMASRAFIEIFLKDIGDSVLVDEKKRGKPRYNPRAHITHEGQALLSQDMVLEPSRPVHMNPRLLAAPGSLHPDST</sequence>
<evidence type="ECO:0000313" key="1">
    <source>
        <dbReference type="EMBL" id="MFJ3048217.1"/>
    </source>
</evidence>
<organism evidence="1 2">
    <name type="scientific">Herbaspirillum chlorophenolicum</name>
    <dbReference type="NCBI Taxonomy" id="211589"/>
    <lineage>
        <taxon>Bacteria</taxon>
        <taxon>Pseudomonadati</taxon>
        <taxon>Pseudomonadota</taxon>
        <taxon>Betaproteobacteria</taxon>
        <taxon>Burkholderiales</taxon>
        <taxon>Oxalobacteraceae</taxon>
        <taxon>Herbaspirillum</taxon>
    </lineage>
</organism>
<evidence type="ECO:0000313" key="2">
    <source>
        <dbReference type="Proteomes" id="UP001617427"/>
    </source>
</evidence>
<name>A0ABW8F4K5_9BURK</name>
<proteinExistence type="predicted"/>
<evidence type="ECO:0008006" key="3">
    <source>
        <dbReference type="Google" id="ProtNLM"/>
    </source>
</evidence>
<dbReference type="EMBL" id="JBIUZV010000016">
    <property type="protein sequence ID" value="MFJ3048217.1"/>
    <property type="molecule type" value="Genomic_DNA"/>
</dbReference>
<protein>
    <recommendedName>
        <fullName evidence="3">Transposase</fullName>
    </recommendedName>
</protein>
<accession>A0ABW8F4K5</accession>
<dbReference type="Proteomes" id="UP001617427">
    <property type="component" value="Unassembled WGS sequence"/>
</dbReference>
<dbReference type="RefSeq" id="WP_402703244.1">
    <property type="nucleotide sequence ID" value="NZ_JBIUZV010000016.1"/>
</dbReference>
<keyword evidence="2" id="KW-1185">Reference proteome</keyword>
<gene>
    <name evidence="1" type="ORF">ACIPEN_20475</name>
</gene>
<comment type="caution">
    <text evidence="1">The sequence shown here is derived from an EMBL/GenBank/DDBJ whole genome shotgun (WGS) entry which is preliminary data.</text>
</comment>